<evidence type="ECO:0000313" key="4">
    <source>
        <dbReference type="EMBL" id="QGY72557.1"/>
    </source>
</evidence>
<reference evidence="4 5" key="1">
    <citation type="journal article" date="2020" name="Virus Evol.">
        <title>Analysis of the virome associated to grapevine downy mildew lesions reveals new mycovirus lineages.</title>
        <authorList>
            <person name="Chiapello M."/>
            <person name="Rodriguez-Romero J."/>
            <person name="Ayllon M.A."/>
            <person name="Turina M."/>
        </authorList>
    </citation>
    <scope>NUCLEOTIDE SEQUENCE [LARGE SCALE GENOMIC DNA]</scope>
    <source>
        <strain evidence="4">DMG-D_13497</strain>
    </source>
</reference>
<sequence length="620" mass="69563">MAGFTVPNERGKSTDDALCVARRELKCLAVGLERTFGTSLPVPVFSSLVSVKEFCSGLLTRSTDHPWSGAVRNLTIRDRLSISGSLFLFRKVLPASSPSVGEFLKKLSSPAPEPPVGFYRFISSEIERMFPLGWDRRWGGAVRGAVPSTSSCLESSRKMGGARGIVSRGQWVDRSEFCSNLLDRYSRWRPNVDRVRVMKVLLDGKERIVTVNSVDATVLSPFHSLLYDAVSEQSWCLRGDAKASRFSEFTLREGEVFVSGDYESATDNLNQDVARHILASLSRNCTKVPLFVREAALSTLGGFAEWKGESVPVVRGQLMGNFMSFPLLCLQNYLAFRFLVRREVPVKINGDDIVFRATLDEFKVWSEGVRSCGLSLSLGKTAIQSRWFSLNSSFFVAGTKRVRLAPVVRSTVLFKELETSIALVGRVETFRGFGTARRDRLVSWLLRRFSRAVWGSQRSLRRGLGVRVSDNSLRLAGLFERESYYLSLDKRWDPPLPVARSGYFLSSVPEGWARVVSDTRVDRDVQQEFARTLVEHSWRFGAESLGPAPRFDERKGTLHFVHRPLTARHARLAGMTLSALRRFLGVLVLPKKRVLGVARWVRVCAESVDFPRAVTFVPAR</sequence>
<organism evidence="4 5">
    <name type="scientific">Plasmopara viticola lesion associated ourmia-like virus 27</name>
    <dbReference type="NCBI Taxonomy" id="2686495"/>
    <lineage>
        <taxon>Viruses</taxon>
        <taxon>Riboviria</taxon>
        <taxon>Orthornavirae</taxon>
        <taxon>Lenarviricota</taxon>
        <taxon>Miaviricetes</taxon>
        <taxon>Ourlivirales</taxon>
        <taxon>Botourmiaviridae</taxon>
        <taxon>Magoulivirus</taxon>
        <taxon>Magoulivirus omegaplasmoparae</taxon>
    </lineage>
</organism>
<dbReference type="Proteomes" id="UP000832053">
    <property type="component" value="Segment"/>
</dbReference>
<dbReference type="RefSeq" id="YP_010800227.1">
    <property type="nucleotide sequence ID" value="NC_076762.1"/>
</dbReference>
<evidence type="ECO:0000256" key="2">
    <source>
        <dbReference type="ARBA" id="ARBA00022679"/>
    </source>
</evidence>
<dbReference type="GeneID" id="80538727"/>
<keyword evidence="2" id="KW-0808">Transferase</keyword>
<keyword evidence="1" id="KW-0696">RNA-directed RNA polymerase</keyword>
<proteinExistence type="predicted"/>
<dbReference type="SUPFAM" id="SSF56672">
    <property type="entry name" value="DNA/RNA polymerases"/>
    <property type="match status" value="1"/>
</dbReference>
<evidence type="ECO:0000256" key="1">
    <source>
        <dbReference type="ARBA" id="ARBA00022484"/>
    </source>
</evidence>
<evidence type="ECO:0000256" key="3">
    <source>
        <dbReference type="ARBA" id="ARBA00022695"/>
    </source>
</evidence>
<keyword evidence="5" id="KW-1185">Reference proteome</keyword>
<name>A0ABX6FLJ9_9VIRU</name>
<evidence type="ECO:0000313" key="5">
    <source>
        <dbReference type="Proteomes" id="UP000832053"/>
    </source>
</evidence>
<dbReference type="InterPro" id="IPR043502">
    <property type="entry name" value="DNA/RNA_pol_sf"/>
</dbReference>
<protein>
    <submittedName>
        <fullName evidence="4">RNA dependent RNA polymerase</fullName>
    </submittedName>
</protein>
<keyword evidence="3" id="KW-0548">Nucleotidyltransferase</keyword>
<accession>A0ABX6FLJ9</accession>
<dbReference type="EMBL" id="MN532614">
    <property type="protein sequence ID" value="QGY72557.1"/>
    <property type="molecule type" value="Genomic_RNA"/>
</dbReference>